<keyword evidence="5 10" id="KW-0863">Zinc-finger</keyword>
<feature type="region of interest" description="Disordered" evidence="11">
    <location>
        <begin position="1298"/>
        <end position="1327"/>
    </location>
</feature>
<evidence type="ECO:0000256" key="5">
    <source>
        <dbReference type="ARBA" id="ARBA00022771"/>
    </source>
</evidence>
<dbReference type="Proteomes" id="UP000483820">
    <property type="component" value="Chromosome II"/>
</dbReference>
<evidence type="ECO:0000256" key="1">
    <source>
        <dbReference type="ARBA" id="ARBA00000900"/>
    </source>
</evidence>
<dbReference type="PANTHER" id="PTHR21497">
    <property type="entry name" value="UBIQUITIN LIGASE E3 ALPHA-RELATED"/>
    <property type="match status" value="1"/>
</dbReference>
<dbReference type="EMBL" id="WUAV01000002">
    <property type="protein sequence ID" value="KAF1763871.1"/>
    <property type="molecule type" value="Genomic_DNA"/>
</dbReference>
<dbReference type="InterPro" id="IPR003126">
    <property type="entry name" value="Znf_UBR"/>
</dbReference>
<evidence type="ECO:0000259" key="12">
    <source>
        <dbReference type="PROSITE" id="PS51157"/>
    </source>
</evidence>
<feature type="zinc finger region" description="UBR-type" evidence="9">
    <location>
        <begin position="141"/>
        <end position="212"/>
    </location>
</feature>
<keyword evidence="4 10" id="KW-0479">Metal-binding</keyword>
<dbReference type="InterPro" id="IPR055194">
    <property type="entry name" value="UBR1-like_WH"/>
</dbReference>
<feature type="region of interest" description="Disordered" evidence="11">
    <location>
        <begin position="1"/>
        <end position="26"/>
    </location>
</feature>
<evidence type="ECO:0000256" key="8">
    <source>
        <dbReference type="ARBA" id="ARBA00046341"/>
    </source>
</evidence>
<dbReference type="KEGG" id="crq:GCK72_003817"/>
<evidence type="ECO:0000256" key="2">
    <source>
        <dbReference type="ARBA" id="ARBA00004906"/>
    </source>
</evidence>
<evidence type="ECO:0000313" key="14">
    <source>
        <dbReference type="Proteomes" id="UP000483820"/>
    </source>
</evidence>
<dbReference type="PROSITE" id="PS51157">
    <property type="entry name" value="ZF_UBR"/>
    <property type="match status" value="1"/>
</dbReference>
<feature type="region of interest" description="Disordered" evidence="11">
    <location>
        <begin position="1662"/>
        <end position="1685"/>
    </location>
</feature>
<proteinExistence type="inferred from homology"/>
<dbReference type="FunFam" id="2.10.110.30:FF:000002">
    <property type="entry name" value="Putative e3 ubiquitin-protein ligase ubr3"/>
    <property type="match status" value="1"/>
</dbReference>
<dbReference type="SMART" id="SM00396">
    <property type="entry name" value="ZnF_UBR1"/>
    <property type="match status" value="1"/>
</dbReference>
<evidence type="ECO:0000256" key="3">
    <source>
        <dbReference type="ARBA" id="ARBA00022679"/>
    </source>
</evidence>
<dbReference type="Pfam" id="PF02207">
    <property type="entry name" value="zf-UBR"/>
    <property type="match status" value="1"/>
</dbReference>
<sequence>MPPGEPVGPEKEDGLDRSSSKSSQKYTPKFERTDWYVEPLLNFDADTSTMEDVYPAVKYWTEIALELKSKSYPICEGIDNWKEFDQKTRQKARMLDDFLDLFITKRLYSEEKEFEVLRVLISQGKPYLEFKEKMSKVNFSLKCNTIWENEAVAYRCNTCAFTPCMSLCEACFDANGHVGHDYIRFFSREGGACDCGNQDVIKESGNCPEHGDESKRPKYDMTDVCMAEYIVTKLVVRMFLDYRGWTRRFQRAEEQFHQEAEPTLRRSEFDIGAFSAADAQRTKNIIDFLQECSNYGGPMRLIVSEILLNKDLYKALTEKTGEHYDESGRVELSLDWRTYHMFKNDRESVLPQKTQRFVLMDTVEKIECFTLLDELIFWINRQLFPQNLVNFGLSLLSEPGYRDAFAYRFFTWYPICGKVIFELCISQNALHRNEDRVSPTCSRAVHVTVQMLSSASLCKELNDNVQLVKTIFEVTRYMICERLVDSDISLKPQNIFKENKRFLNMTTMDGRPTWSVMTMLKNAAISQHGYWFVMGDIQNVLTHTSLAVDSVFDVECFGGSYMRMMCEMQGMNPIWRIISGNALEHDAGEEVQRAYTLEFETLAVTLFNIVAAIQQERSSDGSRRFFAHCKEKLVEWFHILLPIASEDERREVWGNVLRAQAYTVTFHIPLHRHISTALTHFHDIPQFNDYISETLLRDETLIRLLLIHPLRIQVARAEINCNMWVRNGAQARMSALIYSQWNVSSAFQTPDIDLIRFCAAHIDKEHFVKALTTSFNLTESIEIQRGNYVETKEESRRILGGVEEKDSDGNVVPPEKRMMYEEYRRMIEEEPILIERSILGYTEKMTEVEKARHQEVMDIMTHESFATELTIDYRIPSPFDHSRDPRMPIVGEFIRRHLAAAGVAPDGEIEMDREFDPSIFDDEEIERRIVIREQAWIDPMFWGMFKLIAELIAVRVNSGATSEEHYRSEMVNCMAQGNVAYSRLRSAISEKGTRGSEMIDRHFERILQEIGDFVDPAECATHLQQGSYQLKTSIWDSEVCPVFFMMRSTSIKHAREVFARMQMREKKNAVDEGRHSTDEPFWVPFRLIDFDEKKRHEGIAKIYNMLLSERFLLHCVAVLASEYDQEAKFHDCTIQLAVYLLTLGVKYVEQYRGDQKSPSSCLQKWLNPLNPLETTILVTAGAGAVVAVVVARGEESVQLLHAHMVNIYHTPFKLYKKDELDYLLTISSFMTRLLTIEAKRLDQQIPTYRKVLSGEYDREKVTGGKLVYLGRFMSILVKISATARCLVEEKLQREETKQSLLAARQESSNARKSPMDPSKTAAKEAAKRRMEAILQNSAKKSAQTMKKLMKTEGMSADEVSTVDPSQQNRKVYECPICGEQETPNTVEMPFGMLAKLSTNFICEEQIDASIEPIRELLEYDECSKEDSNLQEETRRHYTDKRRLGMSTLEPVSIVRVVPPMVGMDLKTCGHVAHIECFNAYRASLHDTVPNTGRREAGCPMCRHTANAIIPISLDKPYVPVKTPPSPFSYSDVWKIMDVLLQKARGPVYQEDEKNVKYATNYSTREGGGLNELYEGRRKSADWTERQQSQMESCTTSTMIVSVAVAIVERSSLLRKMKAPERRKNSRMSMTEHIMTASVATSKDVDFDVTLSTMTNLFAKVSEASQKSSSPRPSSSTQQEKVPGLSSDEMMAMVTIELLNPGATSSDVVIQNSLHNFVLRTFEGYLLPESMCIPNNSVVGCECPGGGEDVQLDGVVTDGATTPVEWRGGMDPLELVGFAVEHEGLPLG</sequence>
<comment type="caution">
    <text evidence="13">The sequence shown here is derived from an EMBL/GenBank/DDBJ whole genome shotgun (WGS) entry which is preliminary data.</text>
</comment>
<dbReference type="RefSeq" id="XP_053588457.1">
    <property type="nucleotide sequence ID" value="XM_053724263.1"/>
</dbReference>
<keyword evidence="3 10" id="KW-0808">Transferase</keyword>
<evidence type="ECO:0000313" key="13">
    <source>
        <dbReference type="EMBL" id="KAF1763871.1"/>
    </source>
</evidence>
<dbReference type="GO" id="GO:0008270">
    <property type="term" value="F:zinc ion binding"/>
    <property type="evidence" value="ECO:0007669"/>
    <property type="project" value="UniProtKB-UniRule"/>
</dbReference>
<dbReference type="UniPathway" id="UPA00143"/>
<dbReference type="GO" id="GO:0000151">
    <property type="term" value="C:ubiquitin ligase complex"/>
    <property type="evidence" value="ECO:0007669"/>
    <property type="project" value="TreeGrafter"/>
</dbReference>
<dbReference type="GO" id="GO:0061630">
    <property type="term" value="F:ubiquitin protein ligase activity"/>
    <property type="evidence" value="ECO:0007669"/>
    <property type="project" value="UniProtKB-UniRule"/>
</dbReference>
<dbReference type="CTD" id="9802535"/>
<keyword evidence="7 10" id="KW-0862">Zinc</keyword>
<feature type="domain" description="UBR-type" evidence="12">
    <location>
        <begin position="141"/>
        <end position="212"/>
    </location>
</feature>
<comment type="pathway">
    <text evidence="2 10">Protein modification; protein ubiquitination.</text>
</comment>
<evidence type="ECO:0000256" key="6">
    <source>
        <dbReference type="ARBA" id="ARBA00022786"/>
    </source>
</evidence>
<dbReference type="GeneID" id="9802535"/>
<evidence type="ECO:0000256" key="11">
    <source>
        <dbReference type="SAM" id="MobiDB-lite"/>
    </source>
</evidence>
<feature type="compositionally biased region" description="Basic and acidic residues" evidence="11">
    <location>
        <begin position="8"/>
        <end position="19"/>
    </location>
</feature>
<dbReference type="InterPro" id="IPR039164">
    <property type="entry name" value="UBR1-like"/>
</dbReference>
<evidence type="ECO:0000256" key="10">
    <source>
        <dbReference type="RuleBase" id="RU366018"/>
    </source>
</evidence>
<comment type="function">
    <text evidence="10">Ubiquitin ligase protein which is a component of the N-end rule pathway. Recognizes and binds to proteins bearing specific N-terminal residues that are destabilizing according to the N-end rule, leading to their ubiquitination and subsequent degradation.</text>
</comment>
<dbReference type="Pfam" id="PF22960">
    <property type="entry name" value="WHD_UBR1"/>
    <property type="match status" value="1"/>
</dbReference>
<dbReference type="GO" id="GO:0071596">
    <property type="term" value="P:ubiquitin-dependent protein catabolic process via the N-end rule pathway"/>
    <property type="evidence" value="ECO:0007669"/>
    <property type="project" value="UniProtKB-UniRule"/>
</dbReference>
<keyword evidence="6 10" id="KW-0833">Ubl conjugation pathway</keyword>
<protein>
    <recommendedName>
        <fullName evidence="10">E3 ubiquitin-protein ligase</fullName>
        <ecNumber evidence="10">2.3.2.27</ecNumber>
    </recommendedName>
</protein>
<dbReference type="Gene3D" id="2.10.110.30">
    <property type="match status" value="1"/>
</dbReference>
<feature type="compositionally biased region" description="Low complexity" evidence="11">
    <location>
        <begin position="1662"/>
        <end position="1675"/>
    </location>
</feature>
<dbReference type="GO" id="GO:0016567">
    <property type="term" value="P:protein ubiquitination"/>
    <property type="evidence" value="ECO:0007669"/>
    <property type="project" value="UniProtKB-UniRule"/>
</dbReference>
<dbReference type="CDD" id="cd19673">
    <property type="entry name" value="UBR-box_UBR3"/>
    <property type="match status" value="1"/>
</dbReference>
<organism evidence="13 14">
    <name type="scientific">Caenorhabditis remanei</name>
    <name type="common">Caenorhabditis vulgaris</name>
    <dbReference type="NCBI Taxonomy" id="31234"/>
    <lineage>
        <taxon>Eukaryota</taxon>
        <taxon>Metazoa</taxon>
        <taxon>Ecdysozoa</taxon>
        <taxon>Nematoda</taxon>
        <taxon>Chromadorea</taxon>
        <taxon>Rhabditida</taxon>
        <taxon>Rhabditina</taxon>
        <taxon>Rhabditomorpha</taxon>
        <taxon>Rhabditoidea</taxon>
        <taxon>Rhabditidae</taxon>
        <taxon>Peloderinae</taxon>
        <taxon>Caenorhabditis</taxon>
    </lineage>
</organism>
<dbReference type="PANTHER" id="PTHR21497:SF39">
    <property type="entry name" value="E3 UBIQUITIN-PROTEIN LIGASE UBR3"/>
    <property type="match status" value="1"/>
</dbReference>
<gene>
    <name evidence="13" type="ORF">GCK72_003817</name>
</gene>
<evidence type="ECO:0000256" key="9">
    <source>
        <dbReference type="PROSITE-ProRule" id="PRU00508"/>
    </source>
</evidence>
<evidence type="ECO:0000256" key="4">
    <source>
        <dbReference type="ARBA" id="ARBA00022723"/>
    </source>
</evidence>
<comment type="catalytic activity">
    <reaction evidence="1 10">
        <text>S-ubiquitinyl-[E2 ubiquitin-conjugating enzyme]-L-cysteine + [acceptor protein]-L-lysine = [E2 ubiquitin-conjugating enzyme]-L-cysteine + N(6)-ubiquitinyl-[acceptor protein]-L-lysine.</text>
        <dbReference type="EC" id="2.3.2.27"/>
    </reaction>
</comment>
<comment type="similarity">
    <text evidence="8 10">Belongs to the E3 ubiquitin-protein ligase UBR1-like family.</text>
</comment>
<accession>A0A6A5HAI5</accession>
<reference evidence="13 14" key="1">
    <citation type="submission" date="2019-12" db="EMBL/GenBank/DDBJ databases">
        <title>Chromosome-level assembly of the Caenorhabditis remanei genome.</title>
        <authorList>
            <person name="Teterina A.A."/>
            <person name="Willis J.H."/>
            <person name="Phillips P.C."/>
        </authorList>
    </citation>
    <scope>NUCLEOTIDE SEQUENCE [LARGE SCALE GENOMIC DNA]</scope>
    <source>
        <strain evidence="13 14">PX506</strain>
        <tissue evidence="13">Whole organism</tissue>
    </source>
</reference>
<dbReference type="GO" id="GO:0005737">
    <property type="term" value="C:cytoplasm"/>
    <property type="evidence" value="ECO:0007669"/>
    <property type="project" value="TreeGrafter"/>
</dbReference>
<dbReference type="EC" id="2.3.2.27" evidence="10"/>
<evidence type="ECO:0000256" key="7">
    <source>
        <dbReference type="ARBA" id="ARBA00022833"/>
    </source>
</evidence>
<name>A0A6A5HAI5_CAERE</name>